<keyword evidence="2 7" id="KW-0575">Peroxidase</keyword>
<dbReference type="GO" id="GO:0042744">
    <property type="term" value="P:hydrogen peroxide catabolic process"/>
    <property type="evidence" value="ECO:0007669"/>
    <property type="project" value="TreeGrafter"/>
</dbReference>
<evidence type="ECO:0000256" key="3">
    <source>
        <dbReference type="ARBA" id="ARBA00022862"/>
    </source>
</evidence>
<accession>A0A1E4U1N2</accession>
<dbReference type="EMBL" id="KV454011">
    <property type="protein sequence ID" value="ODV97910.1"/>
    <property type="molecule type" value="Genomic_DNA"/>
</dbReference>
<dbReference type="STRING" id="669874.A0A1E4U1N2"/>
<comment type="similarity">
    <text evidence="1 7">Belongs to the peroxiredoxin family. Prx5 subfamily.</text>
</comment>
<evidence type="ECO:0000259" key="8">
    <source>
        <dbReference type="Pfam" id="PF08534"/>
    </source>
</evidence>
<keyword evidence="5 7" id="KW-0676">Redox-active center</keyword>
<feature type="active site" description="Cysteine sulfenic acid (-SOH) intermediate" evidence="6">
    <location>
        <position position="59"/>
    </location>
</feature>
<protein>
    <recommendedName>
        <fullName evidence="8">Redoxin domain-containing protein</fullName>
    </recommendedName>
</protein>
<dbReference type="GO" id="GO:0008379">
    <property type="term" value="F:thioredoxin peroxidase activity"/>
    <property type="evidence" value="ECO:0007669"/>
    <property type="project" value="InterPro"/>
</dbReference>
<keyword evidence="4 7" id="KW-0560">Oxidoreductase</keyword>
<dbReference type="OrthoDB" id="195498at2759"/>
<dbReference type="Pfam" id="PF08534">
    <property type="entry name" value="Redoxin"/>
    <property type="match status" value="1"/>
</dbReference>
<dbReference type="Proteomes" id="UP000094236">
    <property type="component" value="Unassembled WGS sequence"/>
</dbReference>
<dbReference type="SUPFAM" id="SSF52833">
    <property type="entry name" value="Thioredoxin-like"/>
    <property type="match status" value="1"/>
</dbReference>
<sequence length="173" mass="19272">MSINLQPGDRFPLNVKFNYIPFEPNSQSCRQPIKFNCDEQFKGKKVIIVSIPAAFSPTCSENHIPPFIERLPHFLSKGIDLIVVLSANDPFVMNAFAHHLGVKNNKIVFVNDPSACFSKSIGFHIEDSGNSNGMGIRSGRYAIIIDNLIVRYCSMEIKRTVNVSSADTLLSKL</sequence>
<feature type="domain" description="Redoxin" evidence="8">
    <location>
        <begin position="7"/>
        <end position="170"/>
    </location>
</feature>
<dbReference type="CDD" id="cd03013">
    <property type="entry name" value="PRX5_like"/>
    <property type="match status" value="1"/>
</dbReference>
<evidence type="ECO:0000256" key="4">
    <source>
        <dbReference type="ARBA" id="ARBA00023002"/>
    </source>
</evidence>
<dbReference type="GO" id="GO:0045454">
    <property type="term" value="P:cell redox homeostasis"/>
    <property type="evidence" value="ECO:0007669"/>
    <property type="project" value="TreeGrafter"/>
</dbReference>
<dbReference type="PANTHER" id="PTHR10430:SF16">
    <property type="entry name" value="PEROXIREDOXIN-5, MITOCHONDRIAL"/>
    <property type="match status" value="1"/>
</dbReference>
<dbReference type="Gene3D" id="3.40.30.10">
    <property type="entry name" value="Glutaredoxin"/>
    <property type="match status" value="1"/>
</dbReference>
<dbReference type="GO" id="GO:0005739">
    <property type="term" value="C:mitochondrion"/>
    <property type="evidence" value="ECO:0007669"/>
    <property type="project" value="TreeGrafter"/>
</dbReference>
<organism evidence="9 10">
    <name type="scientific">Pachysolen tannophilus NRRL Y-2460</name>
    <dbReference type="NCBI Taxonomy" id="669874"/>
    <lineage>
        <taxon>Eukaryota</taxon>
        <taxon>Fungi</taxon>
        <taxon>Dikarya</taxon>
        <taxon>Ascomycota</taxon>
        <taxon>Saccharomycotina</taxon>
        <taxon>Pichiomycetes</taxon>
        <taxon>Pachysolenaceae</taxon>
        <taxon>Pachysolen</taxon>
    </lineage>
</organism>
<gene>
    <name evidence="9" type="ORF">PACTADRAFT_185769</name>
</gene>
<evidence type="ECO:0000256" key="1">
    <source>
        <dbReference type="ARBA" id="ARBA00010505"/>
    </source>
</evidence>
<evidence type="ECO:0000256" key="7">
    <source>
        <dbReference type="RuleBase" id="RU366011"/>
    </source>
</evidence>
<dbReference type="InterPro" id="IPR013740">
    <property type="entry name" value="Redoxin"/>
</dbReference>
<dbReference type="GO" id="GO:0034599">
    <property type="term" value="P:cellular response to oxidative stress"/>
    <property type="evidence" value="ECO:0007669"/>
    <property type="project" value="InterPro"/>
</dbReference>
<evidence type="ECO:0000256" key="5">
    <source>
        <dbReference type="ARBA" id="ARBA00023284"/>
    </source>
</evidence>
<dbReference type="PANTHER" id="PTHR10430">
    <property type="entry name" value="PEROXIREDOXIN"/>
    <property type="match status" value="1"/>
</dbReference>
<evidence type="ECO:0000256" key="2">
    <source>
        <dbReference type="ARBA" id="ARBA00022559"/>
    </source>
</evidence>
<evidence type="ECO:0000256" key="6">
    <source>
        <dbReference type="PIRSR" id="PIRSR637944-1"/>
    </source>
</evidence>
<dbReference type="AlphaFoldDB" id="A0A1E4U1N2"/>
<reference evidence="10" key="1">
    <citation type="submission" date="2016-05" db="EMBL/GenBank/DDBJ databases">
        <title>Comparative genomics of biotechnologically important yeasts.</title>
        <authorList>
            <consortium name="DOE Joint Genome Institute"/>
            <person name="Riley R."/>
            <person name="Haridas S."/>
            <person name="Wolfe K.H."/>
            <person name="Lopes M.R."/>
            <person name="Hittinger C.T."/>
            <person name="Goker M."/>
            <person name="Salamov A."/>
            <person name="Wisecaver J."/>
            <person name="Long T.M."/>
            <person name="Aerts A.L."/>
            <person name="Barry K."/>
            <person name="Choi C."/>
            <person name="Clum A."/>
            <person name="Coughlan A.Y."/>
            <person name="Deshpande S."/>
            <person name="Douglass A.P."/>
            <person name="Hanson S.J."/>
            <person name="Klenk H.-P."/>
            <person name="Labutti K."/>
            <person name="Lapidus A."/>
            <person name="Lindquist E."/>
            <person name="Lipzen A."/>
            <person name="Meier-Kolthoff J.P."/>
            <person name="Ohm R.A."/>
            <person name="Otillar R.P."/>
            <person name="Pangilinan J."/>
            <person name="Peng Y."/>
            <person name="Rokas A."/>
            <person name="Rosa C.A."/>
            <person name="Scheuner C."/>
            <person name="Sibirny A.A."/>
            <person name="Slot J.C."/>
            <person name="Stielow J.B."/>
            <person name="Sun H."/>
            <person name="Kurtzman C.P."/>
            <person name="Blackwell M."/>
            <person name="Grigoriev I.V."/>
            <person name="Jeffries T.W."/>
        </authorList>
    </citation>
    <scope>NUCLEOTIDE SEQUENCE [LARGE SCALE GENOMIC DNA]</scope>
    <source>
        <strain evidence="10">NRRL Y-2460</strain>
    </source>
</reference>
<keyword evidence="3 7" id="KW-0049">Antioxidant</keyword>
<dbReference type="InterPro" id="IPR036249">
    <property type="entry name" value="Thioredoxin-like_sf"/>
</dbReference>
<evidence type="ECO:0000313" key="10">
    <source>
        <dbReference type="Proteomes" id="UP000094236"/>
    </source>
</evidence>
<name>A0A1E4U1N2_PACTA</name>
<evidence type="ECO:0000313" key="9">
    <source>
        <dbReference type="EMBL" id="ODV97910.1"/>
    </source>
</evidence>
<proteinExistence type="inferred from homology"/>
<dbReference type="InterPro" id="IPR037944">
    <property type="entry name" value="PRX5-like"/>
</dbReference>
<comment type="function">
    <text evidence="7">Thiol-specific peroxidase that catalyzes the reduction of hydrogen peroxide and organic hydroperoxides to water and alcohols, respectively. Plays a role in cell protection against oxidative stress by detoxifying peroxides.</text>
</comment>
<dbReference type="GO" id="GO:0005777">
    <property type="term" value="C:peroxisome"/>
    <property type="evidence" value="ECO:0007669"/>
    <property type="project" value="TreeGrafter"/>
</dbReference>
<keyword evidence="10" id="KW-1185">Reference proteome</keyword>